<dbReference type="CDD" id="cd08871">
    <property type="entry name" value="START_STARD10-like"/>
    <property type="match status" value="1"/>
</dbReference>
<proteinExistence type="predicted"/>
<dbReference type="InterPro" id="IPR002913">
    <property type="entry name" value="START_lipid-bd_dom"/>
</dbReference>
<dbReference type="PROSITE" id="PS50848">
    <property type="entry name" value="START"/>
    <property type="match status" value="1"/>
</dbReference>
<dbReference type="SUPFAM" id="SSF55961">
    <property type="entry name" value="Bet v1-like"/>
    <property type="match status" value="1"/>
</dbReference>
<sequence length="274" mass="32363">MFKINEVRLSNDEDFKMFRTLAISTDEWIIKYNKNDIKVYTKWTDDSRIKLIKVSAMFEGVSLDCLYDVIHDPDYRKVWDKDMYDSYDVCKLNSNNVIGWYAAKLPPPLMFRDWCLLRTWRKTNQEFSIFNHSVQHMKIPVRKMFVRSHSYVSGYYGEKITDTCTKITFVSQTDPKGKLPKWFVNTLATVMSPRIMKKLHKTSLAYTKWKSKNNPHNKPWLDKDINLPLLDFNDIILSTESETAANEIDEVDLEQQEKLSIDLDQQEKLSSESE</sequence>
<evidence type="ECO:0000313" key="3">
    <source>
        <dbReference type="RefSeq" id="XP_065667458.1"/>
    </source>
</evidence>
<name>A0ABM4CZQ3_HYDVU</name>
<reference evidence="3" key="1">
    <citation type="submission" date="2025-08" db="UniProtKB">
        <authorList>
            <consortium name="RefSeq"/>
        </authorList>
    </citation>
    <scope>IDENTIFICATION</scope>
</reference>
<dbReference type="InterPro" id="IPR041951">
    <property type="entry name" value="STARD10_START"/>
</dbReference>
<keyword evidence="2" id="KW-1185">Reference proteome</keyword>
<evidence type="ECO:0000259" key="1">
    <source>
        <dbReference type="PROSITE" id="PS50848"/>
    </source>
</evidence>
<dbReference type="PANTHER" id="PTHR19308">
    <property type="entry name" value="PHOSPHATIDYLCHOLINE TRANSFER PROTEIN"/>
    <property type="match status" value="1"/>
</dbReference>
<feature type="domain" description="START" evidence="1">
    <location>
        <begin position="28"/>
        <end position="208"/>
    </location>
</feature>
<dbReference type="Pfam" id="PF01852">
    <property type="entry name" value="START"/>
    <property type="match status" value="1"/>
</dbReference>
<gene>
    <name evidence="3" type="primary">LOC100201595</name>
</gene>
<dbReference type="SMART" id="SM00234">
    <property type="entry name" value="START"/>
    <property type="match status" value="1"/>
</dbReference>
<evidence type="ECO:0000313" key="2">
    <source>
        <dbReference type="Proteomes" id="UP001652625"/>
    </source>
</evidence>
<dbReference type="InterPro" id="IPR051213">
    <property type="entry name" value="START_lipid_transfer"/>
</dbReference>
<organism evidence="2 3">
    <name type="scientific">Hydra vulgaris</name>
    <name type="common">Hydra</name>
    <name type="synonym">Hydra attenuata</name>
    <dbReference type="NCBI Taxonomy" id="6087"/>
    <lineage>
        <taxon>Eukaryota</taxon>
        <taxon>Metazoa</taxon>
        <taxon>Cnidaria</taxon>
        <taxon>Hydrozoa</taxon>
        <taxon>Hydroidolina</taxon>
        <taxon>Anthoathecata</taxon>
        <taxon>Aplanulata</taxon>
        <taxon>Hydridae</taxon>
        <taxon>Hydra</taxon>
    </lineage>
</organism>
<accession>A0ABM4CZQ3</accession>
<dbReference type="Proteomes" id="UP001652625">
    <property type="component" value="Chromosome 12"/>
</dbReference>
<dbReference type="InterPro" id="IPR023393">
    <property type="entry name" value="START-like_dom_sf"/>
</dbReference>
<dbReference type="GeneID" id="100201595"/>
<protein>
    <submittedName>
        <fullName evidence="3">START domain-containing protein 10 isoform X2</fullName>
    </submittedName>
</protein>
<dbReference type="Gene3D" id="3.30.530.20">
    <property type="match status" value="1"/>
</dbReference>
<dbReference type="RefSeq" id="XP_065667458.1">
    <property type="nucleotide sequence ID" value="XM_065811386.1"/>
</dbReference>
<dbReference type="PANTHER" id="PTHR19308:SF14">
    <property type="entry name" value="START DOMAIN-CONTAINING PROTEIN"/>
    <property type="match status" value="1"/>
</dbReference>